<evidence type="ECO:0000259" key="5">
    <source>
        <dbReference type="Pfam" id="PF00082"/>
    </source>
</evidence>
<dbReference type="GO" id="GO:0006508">
    <property type="term" value="P:proteolysis"/>
    <property type="evidence" value="ECO:0007669"/>
    <property type="project" value="InterPro"/>
</dbReference>
<protein>
    <submittedName>
        <fullName evidence="6">Cucumisin</fullName>
    </submittedName>
</protein>
<comment type="caution">
    <text evidence="6">The sequence shown here is derived from an EMBL/GenBank/DDBJ whole genome shotgun (WGS) entry which is preliminary data.</text>
</comment>
<accession>A0A445H2A6</accession>
<dbReference type="Proteomes" id="UP000289340">
    <property type="component" value="Chromosome 14"/>
</dbReference>
<evidence type="ECO:0000256" key="4">
    <source>
        <dbReference type="PROSITE-ProRule" id="PRU01240"/>
    </source>
</evidence>
<dbReference type="GO" id="GO:0005576">
    <property type="term" value="C:extracellular region"/>
    <property type="evidence" value="ECO:0007669"/>
    <property type="project" value="UniProtKB-SubCell"/>
</dbReference>
<dbReference type="Gene3D" id="3.50.30.30">
    <property type="match status" value="1"/>
</dbReference>
<proteinExistence type="inferred from homology"/>
<organism evidence="6 7">
    <name type="scientific">Glycine soja</name>
    <name type="common">Wild soybean</name>
    <dbReference type="NCBI Taxonomy" id="3848"/>
    <lineage>
        <taxon>Eukaryota</taxon>
        <taxon>Viridiplantae</taxon>
        <taxon>Streptophyta</taxon>
        <taxon>Embryophyta</taxon>
        <taxon>Tracheophyta</taxon>
        <taxon>Spermatophyta</taxon>
        <taxon>Magnoliopsida</taxon>
        <taxon>eudicotyledons</taxon>
        <taxon>Gunneridae</taxon>
        <taxon>Pentapetalae</taxon>
        <taxon>rosids</taxon>
        <taxon>fabids</taxon>
        <taxon>Fabales</taxon>
        <taxon>Fabaceae</taxon>
        <taxon>Papilionoideae</taxon>
        <taxon>50 kb inversion clade</taxon>
        <taxon>NPAAA clade</taxon>
        <taxon>indigoferoid/millettioid clade</taxon>
        <taxon>Phaseoleae</taxon>
        <taxon>Glycine</taxon>
        <taxon>Glycine subgen. Soja</taxon>
    </lineage>
</organism>
<dbReference type="InterPro" id="IPR000209">
    <property type="entry name" value="Peptidase_S8/S53_dom"/>
</dbReference>
<dbReference type="PROSITE" id="PS51892">
    <property type="entry name" value="SUBTILASE"/>
    <property type="match status" value="1"/>
</dbReference>
<evidence type="ECO:0000256" key="1">
    <source>
        <dbReference type="ARBA" id="ARBA00004613"/>
    </source>
</evidence>
<keyword evidence="3" id="KW-0732">Signal</keyword>
<keyword evidence="7" id="KW-1185">Reference proteome</keyword>
<evidence type="ECO:0000313" key="7">
    <source>
        <dbReference type="Proteomes" id="UP000289340"/>
    </source>
</evidence>
<gene>
    <name evidence="6" type="ORF">D0Y65_037863</name>
</gene>
<evidence type="ECO:0000256" key="3">
    <source>
        <dbReference type="ARBA" id="ARBA00022729"/>
    </source>
</evidence>
<name>A0A445H2A6_GLYSO</name>
<dbReference type="GO" id="GO:0004252">
    <property type="term" value="F:serine-type endopeptidase activity"/>
    <property type="evidence" value="ECO:0007669"/>
    <property type="project" value="InterPro"/>
</dbReference>
<dbReference type="Gene3D" id="3.40.50.200">
    <property type="entry name" value="Peptidase S8/S53 domain"/>
    <property type="match status" value="1"/>
</dbReference>
<dbReference type="PANTHER" id="PTHR10795">
    <property type="entry name" value="PROPROTEIN CONVERTASE SUBTILISIN/KEXIN"/>
    <property type="match status" value="1"/>
</dbReference>
<comment type="subcellular location">
    <subcellularLocation>
        <location evidence="1">Secreted</location>
    </subcellularLocation>
</comment>
<evidence type="ECO:0000256" key="2">
    <source>
        <dbReference type="ARBA" id="ARBA00011073"/>
    </source>
</evidence>
<dbReference type="InterPro" id="IPR036852">
    <property type="entry name" value="Peptidase_S8/S53_dom_sf"/>
</dbReference>
<dbReference type="EMBL" id="QZWG01000014">
    <property type="protein sequence ID" value="RZB67735.1"/>
    <property type="molecule type" value="Genomic_DNA"/>
</dbReference>
<reference evidence="6 7" key="1">
    <citation type="submission" date="2018-09" db="EMBL/GenBank/DDBJ databases">
        <title>A high-quality reference genome of wild soybean provides a powerful tool to mine soybean genomes.</title>
        <authorList>
            <person name="Xie M."/>
            <person name="Chung C.Y.L."/>
            <person name="Li M.-W."/>
            <person name="Wong F.-L."/>
            <person name="Chan T.-F."/>
            <person name="Lam H.-M."/>
        </authorList>
    </citation>
    <scope>NUCLEOTIDE SEQUENCE [LARGE SCALE GENOMIC DNA]</scope>
    <source>
        <strain evidence="7">cv. W05</strain>
        <tissue evidence="6">Hypocotyl of etiolated seedlings</tissue>
    </source>
</reference>
<dbReference type="Pfam" id="PF00082">
    <property type="entry name" value="Peptidase_S8"/>
    <property type="match status" value="1"/>
</dbReference>
<evidence type="ECO:0000313" key="6">
    <source>
        <dbReference type="EMBL" id="RZB67735.1"/>
    </source>
</evidence>
<dbReference type="AlphaFoldDB" id="A0A445H2A6"/>
<feature type="domain" description="Peptidase S8/S53" evidence="5">
    <location>
        <begin position="30"/>
        <end position="164"/>
    </location>
</feature>
<comment type="caution">
    <text evidence="4">Lacks conserved residue(s) required for the propagation of feature annotation.</text>
</comment>
<dbReference type="InterPro" id="IPR045051">
    <property type="entry name" value="SBT"/>
</dbReference>
<sequence length="254" mass="27278">MHFDCVRKRDSFCIKACRHLCSKVIGVKYFNIKGVYAKDDIKSPRDAQGHGSHTVSTIAGNLVKSASLLGFASGTARGGVPSARLAIYKTCWKKGCLDCDVLAAFDESIADGVDIISVSAGPPSSQDLYQYFQTSYNIGSFHAMKRGILTSNSAGNSGPGFSSMLNYPPRILSVAAGTISRKFLTKVQLGNGMVFEGVSINTFDLKNKMFPMVYAGDVPNTAGGYNSSTCSWDACWSPCCKRSAMELCPTRSIP</sequence>
<dbReference type="SUPFAM" id="SSF52743">
    <property type="entry name" value="Subtilisin-like"/>
    <property type="match status" value="1"/>
</dbReference>
<comment type="similarity">
    <text evidence="2 4">Belongs to the peptidase S8 family.</text>
</comment>